<keyword evidence="3" id="KW-1133">Transmembrane helix</keyword>
<evidence type="ECO:0000256" key="3">
    <source>
        <dbReference type="SAM" id="Phobius"/>
    </source>
</evidence>
<name>A0A3B0XVW6_9ZZZZ</name>
<feature type="coiled-coil region" evidence="1">
    <location>
        <begin position="98"/>
        <end position="125"/>
    </location>
</feature>
<reference evidence="4" key="1">
    <citation type="submission" date="2018-06" db="EMBL/GenBank/DDBJ databases">
        <authorList>
            <person name="Zhirakovskaya E."/>
        </authorList>
    </citation>
    <scope>NUCLEOTIDE SEQUENCE</scope>
</reference>
<sequence length="454" mass="51345">MSEIDVSREQANINQKIDGAQQRIADLENQLHLIDIDLEKLFQDRQQYILLSEISDRIDKLNKIGGACLFWGDDCDENESVAKYQRIHNLVINYDESVKEATKRRELIKEDIQSVIAQINILNDEILMVHERAEERQHEFVIEREMTVHPFRPMIMPWTVQGDDEKRFRRILLITLLITIVLGYLIPLWDLPVQTRDQLTEIPERLAKLMIKKEPPPPPPPKVEPKVKKTDSKDKKPKKEAPKPKTEKAKKARKVAESAGLLAFKENFADLMDNKAEQKLGSQARLSNKGQKARKITRSLVTAQAEGASGGINTASLSRNVGGTGKSIGGVEFSRVESAIGSDFFGEERPLSDGPGPSRTDEEIQIVFDRYKSALYRIYNRELRKNPTLQGKLVLKLTIEPNGKVSACSMESSDMDAPALEKKIVARVKKFNFGPKESVPAITILYPIDFLPAN</sequence>
<evidence type="ECO:0000313" key="4">
    <source>
        <dbReference type="EMBL" id="VAW68303.1"/>
    </source>
</evidence>
<keyword evidence="3" id="KW-0472">Membrane</keyword>
<dbReference type="AlphaFoldDB" id="A0A3B0XVW6"/>
<feature type="coiled-coil region" evidence="1">
    <location>
        <begin position="10"/>
        <end position="44"/>
    </location>
</feature>
<keyword evidence="1" id="KW-0175">Coiled coil</keyword>
<proteinExistence type="predicted"/>
<accession>A0A3B0XVW6</accession>
<organism evidence="4">
    <name type="scientific">hydrothermal vent metagenome</name>
    <dbReference type="NCBI Taxonomy" id="652676"/>
    <lineage>
        <taxon>unclassified sequences</taxon>
        <taxon>metagenomes</taxon>
        <taxon>ecological metagenomes</taxon>
    </lineage>
</organism>
<evidence type="ECO:0000256" key="2">
    <source>
        <dbReference type="SAM" id="MobiDB-lite"/>
    </source>
</evidence>
<dbReference type="SUPFAM" id="SSF74653">
    <property type="entry name" value="TolA/TonB C-terminal domain"/>
    <property type="match status" value="1"/>
</dbReference>
<protein>
    <submittedName>
        <fullName evidence="4">TonB-like</fullName>
    </submittedName>
</protein>
<evidence type="ECO:0000256" key="1">
    <source>
        <dbReference type="SAM" id="Coils"/>
    </source>
</evidence>
<dbReference type="NCBIfam" id="NF033768">
    <property type="entry name" value="myxo_SS_tail"/>
    <property type="match status" value="1"/>
</dbReference>
<dbReference type="EMBL" id="UOFI01000123">
    <property type="protein sequence ID" value="VAW68303.1"/>
    <property type="molecule type" value="Genomic_DNA"/>
</dbReference>
<feature type="region of interest" description="Disordered" evidence="2">
    <location>
        <begin position="210"/>
        <end position="253"/>
    </location>
</feature>
<gene>
    <name evidence="4" type="ORF">MNBD_GAMMA09-1678</name>
</gene>
<feature type="transmembrane region" description="Helical" evidence="3">
    <location>
        <begin position="171"/>
        <end position="189"/>
    </location>
</feature>
<dbReference type="InterPro" id="IPR049806">
    <property type="entry name" value="MasK-like_C"/>
</dbReference>
<keyword evidence="3" id="KW-0812">Transmembrane</keyword>
<feature type="compositionally biased region" description="Basic and acidic residues" evidence="2">
    <location>
        <begin position="223"/>
        <end position="249"/>
    </location>
</feature>